<dbReference type="Proteomes" id="UP000470246">
    <property type="component" value="Unassembled WGS sequence"/>
</dbReference>
<dbReference type="InterPro" id="IPR036388">
    <property type="entry name" value="WH-like_DNA-bd_sf"/>
</dbReference>
<dbReference type="AlphaFoldDB" id="A0A7K3W1Z5"/>
<feature type="domain" description="HTH marR-type" evidence="1">
    <location>
        <begin position="5"/>
        <end position="135"/>
    </location>
</feature>
<accession>A0A7K3W1Z5</accession>
<organism evidence="2 3">
    <name type="scientific">Geodermatophilus sabuli</name>
    <dbReference type="NCBI Taxonomy" id="1564158"/>
    <lineage>
        <taxon>Bacteria</taxon>
        <taxon>Bacillati</taxon>
        <taxon>Actinomycetota</taxon>
        <taxon>Actinomycetes</taxon>
        <taxon>Geodermatophilales</taxon>
        <taxon>Geodermatophilaceae</taxon>
        <taxon>Geodermatophilus</taxon>
    </lineage>
</organism>
<dbReference type="GO" id="GO:0006950">
    <property type="term" value="P:response to stress"/>
    <property type="evidence" value="ECO:0007669"/>
    <property type="project" value="TreeGrafter"/>
</dbReference>
<protein>
    <submittedName>
        <fullName evidence="2">MarR family transcriptional regulator</fullName>
    </submittedName>
</protein>
<dbReference type="PROSITE" id="PS50995">
    <property type="entry name" value="HTH_MARR_2"/>
    <property type="match status" value="1"/>
</dbReference>
<gene>
    <name evidence="2" type="ORF">GCU56_13655</name>
</gene>
<dbReference type="PANTHER" id="PTHR33164:SF43">
    <property type="entry name" value="HTH-TYPE TRANSCRIPTIONAL REPRESSOR YETL"/>
    <property type="match status" value="1"/>
</dbReference>
<evidence type="ECO:0000313" key="2">
    <source>
        <dbReference type="EMBL" id="NEK58911.1"/>
    </source>
</evidence>
<dbReference type="GO" id="GO:0003700">
    <property type="term" value="F:DNA-binding transcription factor activity"/>
    <property type="evidence" value="ECO:0007669"/>
    <property type="project" value="InterPro"/>
</dbReference>
<proteinExistence type="predicted"/>
<dbReference type="Pfam" id="PF12802">
    <property type="entry name" value="MarR_2"/>
    <property type="match status" value="1"/>
</dbReference>
<dbReference type="InterPro" id="IPR036390">
    <property type="entry name" value="WH_DNA-bd_sf"/>
</dbReference>
<sequence length="191" mass="19520">MPVGEDDVLLVLARGVLGVATRAAGRLGRVSVTQLRALTVLRGQDGAGLAALAAALGITVSTASRLVDRLVDAGLAERHPSPRTRREIVLTPSPAGRALLDRYDALRLTELRAALDAVPGERRGDVLAALAAFGTALPTGPPPVERAAPVAGPDGGDPACWLHRVCPACGRMADGDPPTTCPACGEPLPVP</sequence>
<dbReference type="Gene3D" id="1.10.10.10">
    <property type="entry name" value="Winged helix-like DNA-binding domain superfamily/Winged helix DNA-binding domain"/>
    <property type="match status" value="1"/>
</dbReference>
<dbReference type="InterPro" id="IPR000835">
    <property type="entry name" value="HTH_MarR-typ"/>
</dbReference>
<reference evidence="2 3" key="1">
    <citation type="submission" date="2020-02" db="EMBL/GenBank/DDBJ databases">
        <title>Geodermatophilus sabuli CPCC 205279 I12A-02694.</title>
        <authorList>
            <person name="Jiang Z."/>
        </authorList>
    </citation>
    <scope>NUCLEOTIDE SEQUENCE [LARGE SCALE GENOMIC DNA]</scope>
    <source>
        <strain evidence="2 3">I12A-02694</strain>
    </source>
</reference>
<dbReference type="PANTHER" id="PTHR33164">
    <property type="entry name" value="TRANSCRIPTIONAL REGULATOR, MARR FAMILY"/>
    <property type="match status" value="1"/>
</dbReference>
<comment type="caution">
    <text evidence="2">The sequence shown here is derived from an EMBL/GenBank/DDBJ whole genome shotgun (WGS) entry which is preliminary data.</text>
</comment>
<dbReference type="EMBL" id="JAAGWF010000013">
    <property type="protein sequence ID" value="NEK58911.1"/>
    <property type="molecule type" value="Genomic_DNA"/>
</dbReference>
<keyword evidence="3" id="KW-1185">Reference proteome</keyword>
<evidence type="ECO:0000313" key="3">
    <source>
        <dbReference type="Proteomes" id="UP000470246"/>
    </source>
</evidence>
<dbReference type="SUPFAM" id="SSF46785">
    <property type="entry name" value="Winged helix' DNA-binding domain"/>
    <property type="match status" value="1"/>
</dbReference>
<name>A0A7K3W1Z5_9ACTN</name>
<dbReference type="InterPro" id="IPR039422">
    <property type="entry name" value="MarR/SlyA-like"/>
</dbReference>
<dbReference type="RefSeq" id="WP_163482291.1">
    <property type="nucleotide sequence ID" value="NZ_JAAGWF010000013.1"/>
</dbReference>
<dbReference type="SMART" id="SM00347">
    <property type="entry name" value="HTH_MARR"/>
    <property type="match status" value="1"/>
</dbReference>
<evidence type="ECO:0000259" key="1">
    <source>
        <dbReference type="PROSITE" id="PS50995"/>
    </source>
</evidence>